<dbReference type="EMBL" id="CAJVPY010027075">
    <property type="protein sequence ID" value="CAG8790659.1"/>
    <property type="molecule type" value="Genomic_DNA"/>
</dbReference>
<organism evidence="1 2">
    <name type="scientific">Dentiscutata erythropus</name>
    <dbReference type="NCBI Taxonomy" id="1348616"/>
    <lineage>
        <taxon>Eukaryota</taxon>
        <taxon>Fungi</taxon>
        <taxon>Fungi incertae sedis</taxon>
        <taxon>Mucoromycota</taxon>
        <taxon>Glomeromycotina</taxon>
        <taxon>Glomeromycetes</taxon>
        <taxon>Diversisporales</taxon>
        <taxon>Gigasporaceae</taxon>
        <taxon>Dentiscutata</taxon>
    </lineage>
</organism>
<feature type="non-terminal residue" evidence="1">
    <location>
        <position position="1"/>
    </location>
</feature>
<accession>A0A9N9P637</accession>
<reference evidence="1" key="1">
    <citation type="submission" date="2021-06" db="EMBL/GenBank/DDBJ databases">
        <authorList>
            <person name="Kallberg Y."/>
            <person name="Tangrot J."/>
            <person name="Rosling A."/>
        </authorList>
    </citation>
    <scope>NUCLEOTIDE SEQUENCE</scope>
    <source>
        <strain evidence="1">MA453B</strain>
    </source>
</reference>
<protein>
    <submittedName>
        <fullName evidence="1">14277_t:CDS:1</fullName>
    </submittedName>
</protein>
<comment type="caution">
    <text evidence="1">The sequence shown here is derived from an EMBL/GenBank/DDBJ whole genome shotgun (WGS) entry which is preliminary data.</text>
</comment>
<keyword evidence="2" id="KW-1185">Reference proteome</keyword>
<sequence length="41" mass="4761">KDKKRYATEYKNVGSLMENLIIHLRDINAIVSENDIVNSKK</sequence>
<evidence type="ECO:0000313" key="2">
    <source>
        <dbReference type="Proteomes" id="UP000789405"/>
    </source>
</evidence>
<evidence type="ECO:0000313" key="1">
    <source>
        <dbReference type="EMBL" id="CAG8790659.1"/>
    </source>
</evidence>
<feature type="non-terminal residue" evidence="1">
    <location>
        <position position="41"/>
    </location>
</feature>
<dbReference type="Proteomes" id="UP000789405">
    <property type="component" value="Unassembled WGS sequence"/>
</dbReference>
<proteinExistence type="predicted"/>
<gene>
    <name evidence="1" type="ORF">DERYTH_LOCUS21357</name>
</gene>
<name>A0A9N9P637_9GLOM</name>
<dbReference type="AlphaFoldDB" id="A0A9N9P637"/>